<evidence type="ECO:0000313" key="2">
    <source>
        <dbReference type="EMBL" id="GEN63188.1"/>
    </source>
</evidence>
<dbReference type="SUPFAM" id="SSF46955">
    <property type="entry name" value="Putative DNA-binding domain"/>
    <property type="match status" value="1"/>
</dbReference>
<feature type="domain" description="Helix-turn-helix" evidence="1">
    <location>
        <begin position="8"/>
        <end position="55"/>
    </location>
</feature>
<comment type="caution">
    <text evidence="2">The sequence shown here is derived from an EMBL/GenBank/DDBJ whole genome shotgun (WGS) entry which is preliminary data.</text>
</comment>
<keyword evidence="3" id="KW-1185">Reference proteome</keyword>
<dbReference type="EMBL" id="BJYG01000017">
    <property type="protein sequence ID" value="GEN63188.1"/>
    <property type="molecule type" value="Genomic_DNA"/>
</dbReference>
<protein>
    <recommendedName>
        <fullName evidence="1">Helix-turn-helix domain-containing protein</fullName>
    </recommendedName>
</protein>
<dbReference type="InterPro" id="IPR009061">
    <property type="entry name" value="DNA-bd_dom_put_sf"/>
</dbReference>
<dbReference type="InterPro" id="IPR041657">
    <property type="entry name" value="HTH_17"/>
</dbReference>
<evidence type="ECO:0000313" key="3">
    <source>
        <dbReference type="Proteomes" id="UP000321746"/>
    </source>
</evidence>
<dbReference type="AlphaFoldDB" id="A0A511XJT9"/>
<organism evidence="2 3">
    <name type="scientific">Acetobacter oeni</name>
    <dbReference type="NCBI Taxonomy" id="304077"/>
    <lineage>
        <taxon>Bacteria</taxon>
        <taxon>Pseudomonadati</taxon>
        <taxon>Pseudomonadota</taxon>
        <taxon>Alphaproteobacteria</taxon>
        <taxon>Acetobacterales</taxon>
        <taxon>Acetobacteraceae</taxon>
        <taxon>Acetobacter</taxon>
    </lineage>
</organism>
<dbReference type="InterPro" id="IPR010093">
    <property type="entry name" value="SinI_DNA-bd"/>
</dbReference>
<sequence>MSDAITPLLTVSRAASILGCHVETVRRAIRSGRLAAFRMRGCTRISQADLKAYLDTYHCPAHEMTNPIWNSGGASGPSSGGRAASVSDALRVARMKHQLGVLS</sequence>
<dbReference type="Proteomes" id="UP000321746">
    <property type="component" value="Unassembled WGS sequence"/>
</dbReference>
<evidence type="ECO:0000259" key="1">
    <source>
        <dbReference type="Pfam" id="PF12728"/>
    </source>
</evidence>
<dbReference type="GO" id="GO:0003677">
    <property type="term" value="F:DNA binding"/>
    <property type="evidence" value="ECO:0007669"/>
    <property type="project" value="InterPro"/>
</dbReference>
<dbReference type="NCBIfam" id="TIGR01764">
    <property type="entry name" value="excise"/>
    <property type="match status" value="1"/>
</dbReference>
<gene>
    <name evidence="2" type="ORF">AOE01nite_14120</name>
</gene>
<proteinExistence type="predicted"/>
<dbReference type="OrthoDB" id="7270704at2"/>
<dbReference type="Pfam" id="PF12728">
    <property type="entry name" value="HTH_17"/>
    <property type="match status" value="1"/>
</dbReference>
<reference evidence="2 3" key="1">
    <citation type="submission" date="2019-07" db="EMBL/GenBank/DDBJ databases">
        <title>Whole genome shotgun sequence of Acetobacter oeni NBRC 105207.</title>
        <authorList>
            <person name="Hosoyama A."/>
            <person name="Uohara A."/>
            <person name="Ohji S."/>
            <person name="Ichikawa N."/>
        </authorList>
    </citation>
    <scope>NUCLEOTIDE SEQUENCE [LARGE SCALE GENOMIC DNA]</scope>
    <source>
        <strain evidence="2 3">NBRC 105207</strain>
    </source>
</reference>
<name>A0A511XJT9_9PROT</name>
<accession>A0A511XJT9</accession>